<feature type="coiled-coil region" evidence="1">
    <location>
        <begin position="109"/>
        <end position="136"/>
    </location>
</feature>
<evidence type="ECO:0000313" key="3">
    <source>
        <dbReference type="EMBL" id="KDA53988.1"/>
    </source>
</evidence>
<keyword evidence="2" id="KW-0732">Signal</keyword>
<keyword evidence="1" id="KW-0175">Coiled coil</keyword>
<evidence type="ECO:0008006" key="5">
    <source>
        <dbReference type="Google" id="ProtNLM"/>
    </source>
</evidence>
<organism evidence="3 4">
    <name type="scientific">Thermoanaerobaculum aquaticum</name>
    <dbReference type="NCBI Taxonomy" id="1312852"/>
    <lineage>
        <taxon>Bacteria</taxon>
        <taxon>Pseudomonadati</taxon>
        <taxon>Acidobacteriota</taxon>
        <taxon>Thermoanaerobaculia</taxon>
        <taxon>Thermoanaerobaculales</taxon>
        <taxon>Thermoanaerobaculaceae</taxon>
        <taxon>Thermoanaerobaculum</taxon>
    </lineage>
</organism>
<accession>A0A062XT43</accession>
<comment type="caution">
    <text evidence="3">The sequence shown here is derived from an EMBL/GenBank/DDBJ whole genome shotgun (WGS) entry which is preliminary data.</text>
</comment>
<sequence>MKRLASLLCVWLATPLWAQSGDTVLLDVFRTQLELEKRLISAELSQLEKGQEDLRLACDRMLRLADDLLRTQRDGEDSATLTSRSGDLRRAEAEVAALIAGSQQLRATIVARRAVIEQLTAEVKRLEETLQTTGDDLSGRWQVAIEPGGLKGTFDLRLFGTLVSGVYELAGGWKGSLRGTLVGNTVRLERIDSQLGFVAVYTGRLEVRGGERRIEGTWQATNLAAGLPSAGTWLAQREAKK</sequence>
<keyword evidence="4" id="KW-1185">Reference proteome</keyword>
<dbReference type="AlphaFoldDB" id="A0A062XT43"/>
<dbReference type="Proteomes" id="UP000027284">
    <property type="component" value="Unassembled WGS sequence"/>
</dbReference>
<name>A0A062XT43_9BACT</name>
<reference evidence="3 4" key="1">
    <citation type="submission" date="2014-04" db="EMBL/GenBank/DDBJ databases">
        <title>The Genome Sequence of Thermoanaerobaculum aquaticum MP-01, The First Cultivated Group 23 Acidobacterium.</title>
        <authorList>
            <person name="Stamps B.W."/>
            <person name="Losey N.A."/>
            <person name="Lawson P.A."/>
            <person name="Stevenson B.S."/>
        </authorList>
    </citation>
    <scope>NUCLEOTIDE SEQUENCE [LARGE SCALE GENOMIC DNA]</scope>
    <source>
        <strain evidence="3 4">MP-01</strain>
    </source>
</reference>
<dbReference type="EMBL" id="JMFG01000015">
    <property type="protein sequence ID" value="KDA53988.1"/>
    <property type="molecule type" value="Genomic_DNA"/>
</dbReference>
<proteinExistence type="predicted"/>
<gene>
    <name evidence="3" type="ORF">EG19_01970</name>
</gene>
<protein>
    <recommendedName>
        <fullName evidence="5">DUF3450 family protein</fullName>
    </recommendedName>
</protein>
<dbReference type="STRING" id="1312852.EG19_01970"/>
<dbReference type="RefSeq" id="WP_038048626.1">
    <property type="nucleotide sequence ID" value="NZ_JMFG01000015.1"/>
</dbReference>
<evidence type="ECO:0000313" key="4">
    <source>
        <dbReference type="Proteomes" id="UP000027284"/>
    </source>
</evidence>
<evidence type="ECO:0000256" key="1">
    <source>
        <dbReference type="SAM" id="Coils"/>
    </source>
</evidence>
<feature type="chain" id="PRO_5001616448" description="DUF3450 family protein" evidence="2">
    <location>
        <begin position="19"/>
        <end position="241"/>
    </location>
</feature>
<evidence type="ECO:0000256" key="2">
    <source>
        <dbReference type="SAM" id="SignalP"/>
    </source>
</evidence>
<feature type="signal peptide" evidence="2">
    <location>
        <begin position="1"/>
        <end position="18"/>
    </location>
</feature>